<evidence type="ECO:0000313" key="10">
    <source>
        <dbReference type="Proteomes" id="UP001438008"/>
    </source>
</evidence>
<evidence type="ECO:0008006" key="11">
    <source>
        <dbReference type="Google" id="ProtNLM"/>
    </source>
</evidence>
<evidence type="ECO:0000256" key="8">
    <source>
        <dbReference type="SAM" id="Phobius"/>
    </source>
</evidence>
<evidence type="ECO:0000256" key="6">
    <source>
        <dbReference type="ARBA" id="ARBA00022989"/>
    </source>
</evidence>
<dbReference type="Proteomes" id="UP001438008">
    <property type="component" value="Unassembled WGS sequence"/>
</dbReference>
<evidence type="ECO:0000256" key="7">
    <source>
        <dbReference type="ARBA" id="ARBA00023136"/>
    </source>
</evidence>
<comment type="subcellular location">
    <subcellularLocation>
        <location evidence="1">Cell membrane</location>
        <topology evidence="1">Multi-pass membrane protein</topology>
    </subcellularLocation>
</comment>
<keyword evidence="3" id="KW-0328">Glycosyltransferase</keyword>
<feature type="transmembrane region" description="Helical" evidence="8">
    <location>
        <begin position="68"/>
        <end position="89"/>
    </location>
</feature>
<dbReference type="PANTHER" id="PTHR33908">
    <property type="entry name" value="MANNOSYLTRANSFERASE YKCB-RELATED"/>
    <property type="match status" value="1"/>
</dbReference>
<protein>
    <recommendedName>
        <fullName evidence="11">Glycosyltransferase RgtA/B/C/D-like domain-containing protein</fullName>
    </recommendedName>
</protein>
<organism evidence="9 10">
    <name type="scientific">Laedolimicola intestinihominis</name>
    <dbReference type="NCBI Taxonomy" id="3133166"/>
    <lineage>
        <taxon>Bacteria</taxon>
        <taxon>Bacillati</taxon>
        <taxon>Bacillota</taxon>
        <taxon>Clostridia</taxon>
        <taxon>Lachnospirales</taxon>
        <taxon>Lachnospiraceae</taxon>
        <taxon>Laedolimicola</taxon>
    </lineage>
</organism>
<feature type="transmembrane region" description="Helical" evidence="8">
    <location>
        <begin position="177"/>
        <end position="203"/>
    </location>
</feature>
<evidence type="ECO:0000256" key="5">
    <source>
        <dbReference type="ARBA" id="ARBA00022692"/>
    </source>
</evidence>
<keyword evidence="6 8" id="KW-1133">Transmembrane helix</keyword>
<feature type="transmembrane region" description="Helical" evidence="8">
    <location>
        <begin position="215"/>
        <end position="236"/>
    </location>
</feature>
<dbReference type="PANTHER" id="PTHR33908:SF11">
    <property type="entry name" value="MEMBRANE PROTEIN"/>
    <property type="match status" value="1"/>
</dbReference>
<keyword evidence="4" id="KW-0808">Transferase</keyword>
<evidence type="ECO:0000313" key="9">
    <source>
        <dbReference type="EMBL" id="MEQ2472742.1"/>
    </source>
</evidence>
<accession>A0ABV1FI70</accession>
<dbReference type="InterPro" id="IPR050297">
    <property type="entry name" value="LipidA_mod_glycosyltrf_83"/>
</dbReference>
<gene>
    <name evidence="9" type="ORF">WMO29_09630</name>
</gene>
<keyword evidence="10" id="KW-1185">Reference proteome</keyword>
<comment type="caution">
    <text evidence="9">The sequence shown here is derived from an EMBL/GenBank/DDBJ whole genome shotgun (WGS) entry which is preliminary data.</text>
</comment>
<keyword evidence="5 8" id="KW-0812">Transmembrane</keyword>
<name>A0ABV1FI70_9FIRM</name>
<dbReference type="EMBL" id="JBBMFE010000008">
    <property type="protein sequence ID" value="MEQ2472742.1"/>
    <property type="molecule type" value="Genomic_DNA"/>
</dbReference>
<evidence type="ECO:0000256" key="1">
    <source>
        <dbReference type="ARBA" id="ARBA00004651"/>
    </source>
</evidence>
<dbReference type="RefSeq" id="WP_349164613.1">
    <property type="nucleotide sequence ID" value="NZ_JBBMFE010000008.1"/>
</dbReference>
<sequence length="288" mass="33094">MVKNKINWIIIFGMFMRIAYMLYTPMTVRSHDFGALDINATGHAAYLLNLMEGHLPYTNKFQFYQQPFYYFLSVALANLLKVCIPNLTIYQMLEVSKIISCLASCLLLFVVLKLGEAVRMEMTGMEILMLYVAFTPVFYLRGGSVGPDMLATFFVTAEFLWTLYWKKNPNWKNTLFLALLYGLGVMTKISCAIVAVYTIIVFLEKLWRSSNKKDIVGWMKKYFCFGAVSLPLGLWYSVRNYIKFQQPLSYVPDIGRQSGLYIGNHTFTSHWVGNSKLVFLGSTIRSMV</sequence>
<evidence type="ECO:0000256" key="4">
    <source>
        <dbReference type="ARBA" id="ARBA00022679"/>
    </source>
</evidence>
<keyword evidence="2" id="KW-1003">Cell membrane</keyword>
<keyword evidence="7 8" id="KW-0472">Membrane</keyword>
<evidence type="ECO:0000256" key="3">
    <source>
        <dbReference type="ARBA" id="ARBA00022676"/>
    </source>
</evidence>
<reference evidence="9 10" key="1">
    <citation type="submission" date="2024-03" db="EMBL/GenBank/DDBJ databases">
        <title>Human intestinal bacterial collection.</title>
        <authorList>
            <person name="Pauvert C."/>
            <person name="Hitch T.C.A."/>
            <person name="Clavel T."/>
        </authorList>
    </citation>
    <scope>NUCLEOTIDE SEQUENCE [LARGE SCALE GENOMIC DNA]</scope>
    <source>
        <strain evidence="9 10">CLA-AA-H132</strain>
    </source>
</reference>
<feature type="transmembrane region" description="Helical" evidence="8">
    <location>
        <begin position="95"/>
        <end position="115"/>
    </location>
</feature>
<proteinExistence type="predicted"/>
<evidence type="ECO:0000256" key="2">
    <source>
        <dbReference type="ARBA" id="ARBA00022475"/>
    </source>
</evidence>
<feature type="transmembrane region" description="Helical" evidence="8">
    <location>
        <begin position="149"/>
        <end position="165"/>
    </location>
</feature>
<feature type="transmembrane region" description="Helical" evidence="8">
    <location>
        <begin position="6"/>
        <end position="23"/>
    </location>
</feature>